<gene>
    <name evidence="2" type="ORF">EV650_2665</name>
</gene>
<sequence>MANEAEFAHYTDEIAKAVTEVHATLSSVTYELGDAEIGRMLGSRSDDLGTLRRGVDGLFAAEQAVQRAEGAAVKPAKASLAHTFAAYQGDIQQQSASIGSVQQVLDAQRNGTTPEDRRCLRAGAQALQGALKNLETIEHMPDRATDDVAQLRQGVEFLKTVVDAVDERVEQMVGQLSNGRQAAYNFQPSAPGVDDAQPSAKLNRTIGQMRDSLDETRDYARRLHTDLSGSSADFAKVAEHAVNVSNGALAEHRHATKEAEQLADAVRAGVNPTLQADQQPVVSQAQSDLSSRLEGRVDPRIAYSMGAQERHSDNAGPARDQGHGR</sequence>
<dbReference type="RefSeq" id="WP_134118750.1">
    <property type="nucleotide sequence ID" value="NZ_SODF01000001.1"/>
</dbReference>
<feature type="region of interest" description="Disordered" evidence="1">
    <location>
        <begin position="278"/>
        <end position="325"/>
    </location>
</feature>
<evidence type="ECO:0000313" key="2">
    <source>
        <dbReference type="EMBL" id="TDW23806.1"/>
    </source>
</evidence>
<feature type="compositionally biased region" description="Polar residues" evidence="1">
    <location>
        <begin position="278"/>
        <end position="290"/>
    </location>
</feature>
<evidence type="ECO:0000313" key="3">
    <source>
        <dbReference type="Proteomes" id="UP000295447"/>
    </source>
</evidence>
<dbReference type="AlphaFoldDB" id="A0A4R8A0X1"/>
<evidence type="ECO:0000256" key="1">
    <source>
        <dbReference type="SAM" id="MobiDB-lite"/>
    </source>
</evidence>
<proteinExistence type="predicted"/>
<reference evidence="2 3" key="1">
    <citation type="submission" date="2019-03" db="EMBL/GenBank/DDBJ databases">
        <title>Genomic Encyclopedia of Type Strains, Phase III (KMG-III): the genomes of soil and plant-associated and newly described type strains.</title>
        <authorList>
            <person name="Whitman W."/>
        </authorList>
    </citation>
    <scope>NUCLEOTIDE SEQUENCE [LARGE SCALE GENOMIC DNA]</scope>
    <source>
        <strain evidence="2 3">VKM Ac-2570</strain>
    </source>
</reference>
<comment type="caution">
    <text evidence="2">The sequence shown here is derived from an EMBL/GenBank/DDBJ whole genome shotgun (WGS) entry which is preliminary data.</text>
</comment>
<protein>
    <submittedName>
        <fullName evidence="2">Uncharacterized protein</fullName>
    </submittedName>
</protein>
<organism evidence="2 3">
    <name type="scientific">Kribbella kalugense</name>
    <dbReference type="NCBI Taxonomy" id="2512221"/>
    <lineage>
        <taxon>Bacteria</taxon>
        <taxon>Bacillati</taxon>
        <taxon>Actinomycetota</taxon>
        <taxon>Actinomycetes</taxon>
        <taxon>Propionibacteriales</taxon>
        <taxon>Kribbellaceae</taxon>
        <taxon>Kribbella</taxon>
    </lineage>
</organism>
<accession>A0A4R8A0X1</accession>
<keyword evidence="3" id="KW-1185">Reference proteome</keyword>
<name>A0A4R8A0X1_9ACTN</name>
<dbReference type="OrthoDB" id="3812527at2"/>
<dbReference type="Proteomes" id="UP000295447">
    <property type="component" value="Unassembled WGS sequence"/>
</dbReference>
<dbReference type="EMBL" id="SODF01000001">
    <property type="protein sequence ID" value="TDW23806.1"/>
    <property type="molecule type" value="Genomic_DNA"/>
</dbReference>